<evidence type="ECO:0000313" key="6">
    <source>
        <dbReference type="Proteomes" id="UP001187682"/>
    </source>
</evidence>
<comment type="caution">
    <text evidence="5">The sequence shown here is derived from an EMBL/GenBank/DDBJ whole genome shotgun (WGS) entry which is preliminary data.</text>
</comment>
<dbReference type="SUPFAM" id="SSF48371">
    <property type="entry name" value="ARM repeat"/>
    <property type="match status" value="4"/>
</dbReference>
<dbReference type="InterPro" id="IPR046523">
    <property type="entry name" value="UTP20_dom"/>
</dbReference>
<dbReference type="PANTHER" id="PTHR17695">
    <property type="entry name" value="SMALL SUBUNIT PROCESSOME COMPONENT 20 HOMOLOG"/>
    <property type="match status" value="1"/>
</dbReference>
<protein>
    <submittedName>
        <fullName evidence="5">Related to papaya ringspot virus polyprotein</fullName>
    </submittedName>
</protein>
<dbReference type="EMBL" id="ONZQ02000001">
    <property type="protein sequence ID" value="SPN96831.1"/>
    <property type="molecule type" value="Genomic_DNA"/>
</dbReference>
<organism evidence="5 6">
    <name type="scientific">Cephalotrichum gorgonifer</name>
    <dbReference type="NCBI Taxonomy" id="2041049"/>
    <lineage>
        <taxon>Eukaryota</taxon>
        <taxon>Fungi</taxon>
        <taxon>Dikarya</taxon>
        <taxon>Ascomycota</taxon>
        <taxon>Pezizomycotina</taxon>
        <taxon>Sordariomycetes</taxon>
        <taxon>Hypocreomycetidae</taxon>
        <taxon>Microascales</taxon>
        <taxon>Microascaceae</taxon>
        <taxon>Cephalotrichum</taxon>
    </lineage>
</organism>
<dbReference type="GO" id="GO:0030686">
    <property type="term" value="C:90S preribosome"/>
    <property type="evidence" value="ECO:0007669"/>
    <property type="project" value="TreeGrafter"/>
</dbReference>
<dbReference type="Gene3D" id="1.25.10.10">
    <property type="entry name" value="Leucine-rich Repeat Variant"/>
    <property type="match status" value="3"/>
</dbReference>
<dbReference type="InterPro" id="IPR021133">
    <property type="entry name" value="HEAT_type_2"/>
</dbReference>
<feature type="domain" description="U3 small nucleolar RNA-associated protein 20" evidence="4">
    <location>
        <begin position="1744"/>
        <end position="1961"/>
    </location>
</feature>
<feature type="region of interest" description="Disordered" evidence="2">
    <location>
        <begin position="2464"/>
        <end position="2495"/>
    </location>
</feature>
<dbReference type="InterPro" id="IPR052575">
    <property type="entry name" value="SSU_processome_comp_20"/>
</dbReference>
<evidence type="ECO:0000259" key="4">
    <source>
        <dbReference type="Pfam" id="PF20416"/>
    </source>
</evidence>
<accession>A0AAE8MP95</accession>
<feature type="compositionally biased region" description="Acidic residues" evidence="2">
    <location>
        <begin position="2472"/>
        <end position="2491"/>
    </location>
</feature>
<feature type="compositionally biased region" description="Basic residues" evidence="2">
    <location>
        <begin position="2636"/>
        <end position="2649"/>
    </location>
</feature>
<feature type="region of interest" description="Disordered" evidence="2">
    <location>
        <begin position="2619"/>
        <end position="2666"/>
    </location>
</feature>
<dbReference type="PANTHER" id="PTHR17695:SF11">
    <property type="entry name" value="SMALL SUBUNIT PROCESSOME COMPONENT 20 HOMOLOG"/>
    <property type="match status" value="1"/>
</dbReference>
<proteinExistence type="predicted"/>
<dbReference type="Pfam" id="PF20416">
    <property type="entry name" value="UTP20"/>
    <property type="match status" value="1"/>
</dbReference>
<evidence type="ECO:0000256" key="1">
    <source>
        <dbReference type="PROSITE-ProRule" id="PRU00103"/>
    </source>
</evidence>
<reference evidence="5" key="1">
    <citation type="submission" date="2018-03" db="EMBL/GenBank/DDBJ databases">
        <authorList>
            <person name="Guldener U."/>
        </authorList>
    </citation>
    <scope>NUCLEOTIDE SEQUENCE</scope>
</reference>
<keyword evidence="6" id="KW-1185">Reference proteome</keyword>
<dbReference type="InterPro" id="IPR011989">
    <property type="entry name" value="ARM-like"/>
</dbReference>
<evidence type="ECO:0000259" key="3">
    <source>
        <dbReference type="Pfam" id="PF07539"/>
    </source>
</evidence>
<dbReference type="Proteomes" id="UP001187682">
    <property type="component" value="Unassembled WGS sequence"/>
</dbReference>
<sequence>MPVASSGRIVKAQKGAKNGTPHQKAHRWESFTTKIAKLHTLDPLKKVRRHDLDAEDLSTTTSYLHNGLQLWNELNISGGFVSFKRQCLPLADSLPQILHFEDRIMNLFVEHISRQEKESLEPLLDLLTAFARDLGARFEKHYPQALQLIVDIANKPQDVEVIEWTFTALAFLFKRLFKLLVPDLRPTYDVISPLLGKTPKRPPHIARFAAEAMSFLIKKAAAPKHRSTALPLIVEHTRKDLYEVHGARHYLLFQDGLMTMYAEAIKGTGETIHSTGPDTFTALLQAVPPQDLSLTEPPLWTNLVCGVLTSLIHHSNRNDLSLVAQAIFDHAEASKETLPSTDAAYPNVHLIRSLGTLAGVRKGSRVNDWEALVQTLTDILTRAGSWPATTSDDAKQQFWSHVVVNMALVWTYAPVHTLTPSILSFTNTLSRDPFRSWYIPFCAFFSKLDPTRFRSLFLNNFQGFIVSNWSDNGNEDLLCVYIDQMAQSNAIPSKHEKEVFNVPRQWQDHIVSKFERLEVSPFPERGVYDKDPQTWRDRCLPKYAALLKVIETGGVHPSTDARIAELLLKKLKLALRPSSTLASDEVHFIVSQGLRAYLRMSLAGGSVDHSLGPLLRAAVPRFCRSVGFLEAYLTYIQTCKESDSLQKESGGSESPSSEDDTVLVSLIGNLSSPSHELRLLSLKVLTELDDASRQAESVINTMIEVEQTPLELAHCRTIVMHLRRLGQAYSTIDTASWPSRAIPPFLFGMLTVKMSPVWDGAVEALAQVVQNKTGEEAVSDLAFDWLNVPSPRWDGPQQVGLNHGRRFTSDFECKNVQLVETWADEFYGVIRNPMETALKSFDEQQCTVDRHSPNARSKALKAFAALPKLAEKKGRLFVPVFLSWAAVGEDDDEDSNQTDDEELQTGKGWSLPDRKAMIGVFGQFVNSKGLYNHEKVYQALLKQLENGDLDLQKLALTALLSWKQAGVRPYRENLEHLLEDNRFRNELITLFQGDEEYIRPEHRDELMPILLRLLYGRTISKRGASSRHGLHATRLAVLRNLSAKDMGGFLDIAIGGLRGVQVLDSSGRASSKLDQEVIPIRRQVGFLTMMASFVSEMGAGVLPYMETLLNSILYCLIFACRQLEGSNVDQVESEEVEDQPNNTSLLRVSRTTAMKCLISLFRNAPVFDWTPYTDIIVKEVVSPRIEKLPVETSQGVSGIMQLLSTWSTMPQEAMLLSIDDRVVPQLVECLAVEKGKPVVKVFVLGIIRNLVGLAKAPVEESVNNELIKVELLSPVLDKLLENITNLLETKSIPNDLLETCVETIIELAPIVESSQSVQGILDLSTRFLGQPARRINPRTKGRILLVVERFVALQDPISSPSSSPELLMKIHESVSALFSYFKDRENRESLCRVYMVLATKDPSLLESAGFCRELNSFLEGRIDEPDYDRRLVVLNAISKPRDQPLTACQWLPLLHNLLFFIHVDEEFRILSSNSADALRQYIDDAASCTDAEVRALFEGQLKSVMIPAIYSGAREESDAIRREYLRVMGRLVSRMTEWAPVSDMSGLLDDVEDDTEEEAAEPQFFFNILSPALSKQLEALRILQQANKKREMSSVNLANFFIPLLEHFVLNREEGVDDGGRGAQASLVIAELASSLDWKQYRSVMQRYLGYISSRPERQKVLIRLLGQFVDALGNARGPLKEETEDGTGGVEGEAAEVAMELDEPQATEEYQGRLKATLPIGETLTSDIISNYLPPLLKHLHEKDESEVSYRVPVGVIIVKLLKLLPTNEMSMRLASVLSDISQILRSKAEEARDMARDTLVKISLILGPEYLGFVLKGLKAALARGYQLHVLSYTVHSILLTVIPEFGPGTIDYCLPMIVGVIMDDIFGATGQEKDADGYTTQTKEIKSSKSQDSMELISKTASISHLVDLIRPIQAILLQKVDLKMVRKIDTLLSRITSGLLHNPSADTRDTLIFCYEVVQEVYNARTAEVQPALDPRTRRYLVQKTAKKGSERGIVNKHTYKLVRFALDILRTVLKRHDGLRNATNITGFIPIIGDAVMDGESEVKVAAFRFLSVIVKVPFPSSDITGLYKVAVKEATKSIASSAATTSELSQSALKFISVVLRDRRDVEVKDAAIDMLVGKLKDDLTDPQYRSTTFNFLRCVLGRKVETAAVYDILDYVGTVMITNPDKDSRDLARGAFFQFLRDYPQKKARWTKKMDFIIANLKYDREGGRISVMEVIHLLLLKSADDFVQDIAATCFLPVVFVAANDDSEKCRLAAGELLKQIFDKADKEQTQKFLTLLRAWLGNEDNRTVSMLALQVFGFYFDASERALKNEKDLRLVLEHATALLRPNDSDEETTNTAIDTIRTLSNRFPAIMSSPDHQDLWTLIRQYMVHSENSVRLNTVRLIASYLVHFAGNDAVNAEGSVLRGTHGAELKSADIEDIVGLLIRILSTPVVSEELATEAGRIIIFLAPHLPKNEGGASTDPAGDEEDAEDEVEEAEEGEEAEVPHHRKKDLHFLFWKLSSILRKQRAPKAEAINTKVTAMEVMETLCRRIPIADFRDSIKVILMPLYHLTDQSIPAPSSFDQVFTTKYEGLRNRAEILMDSLRKTIGTADYSKYLLEIREEVRKRRMERSAKRKIEAVTQPEKYGRDKRKKFERKKDRRKEKSSEHKAARQAYKRW</sequence>
<evidence type="ECO:0000313" key="5">
    <source>
        <dbReference type="EMBL" id="SPN96831.1"/>
    </source>
</evidence>
<evidence type="ECO:0000256" key="2">
    <source>
        <dbReference type="SAM" id="MobiDB-lite"/>
    </source>
</evidence>
<feature type="repeat" description="HEAT" evidence="1">
    <location>
        <begin position="2243"/>
        <end position="2281"/>
    </location>
</feature>
<gene>
    <name evidence="5" type="ORF">DNG_00351</name>
</gene>
<dbReference type="PROSITE" id="PS50077">
    <property type="entry name" value="HEAT_REPEAT"/>
    <property type="match status" value="1"/>
</dbReference>
<dbReference type="InterPro" id="IPR016024">
    <property type="entry name" value="ARM-type_fold"/>
</dbReference>
<feature type="region of interest" description="Disordered" evidence="2">
    <location>
        <begin position="1"/>
        <end position="24"/>
    </location>
</feature>
<name>A0AAE8MP95_9PEZI</name>
<dbReference type="GO" id="GO:0032040">
    <property type="term" value="C:small-subunit processome"/>
    <property type="evidence" value="ECO:0007669"/>
    <property type="project" value="TreeGrafter"/>
</dbReference>
<feature type="domain" description="U3 small nucleolar RNA-associated protein 20 N-terminal" evidence="3">
    <location>
        <begin position="909"/>
        <end position="1517"/>
    </location>
</feature>
<dbReference type="InterPro" id="IPR011430">
    <property type="entry name" value="UTP20_N"/>
</dbReference>
<dbReference type="Pfam" id="PF07539">
    <property type="entry name" value="UTP20_N"/>
    <property type="match status" value="1"/>
</dbReference>